<evidence type="ECO:0000256" key="5">
    <source>
        <dbReference type="ARBA" id="ARBA00022989"/>
    </source>
</evidence>
<organism evidence="9 10">
    <name type="scientific">Tremella mesenterica</name>
    <name type="common">Jelly fungus</name>
    <dbReference type="NCBI Taxonomy" id="5217"/>
    <lineage>
        <taxon>Eukaryota</taxon>
        <taxon>Fungi</taxon>
        <taxon>Dikarya</taxon>
        <taxon>Basidiomycota</taxon>
        <taxon>Agaricomycotina</taxon>
        <taxon>Tremellomycetes</taxon>
        <taxon>Tremellales</taxon>
        <taxon>Tremellaceae</taxon>
        <taxon>Tremella</taxon>
    </lineage>
</organism>
<keyword evidence="7 8" id="KW-0472">Membrane</keyword>
<evidence type="ECO:0000313" key="9">
    <source>
        <dbReference type="EMBL" id="RXK41348.1"/>
    </source>
</evidence>
<dbReference type="GO" id="GO:0005254">
    <property type="term" value="F:chloride channel activity"/>
    <property type="evidence" value="ECO:0007669"/>
    <property type="project" value="InterPro"/>
</dbReference>
<dbReference type="Proteomes" id="UP000289152">
    <property type="component" value="Unassembled WGS sequence"/>
</dbReference>
<keyword evidence="10" id="KW-1185">Reference proteome</keyword>
<keyword evidence="3" id="KW-1003">Cell membrane</keyword>
<dbReference type="OrthoDB" id="1368at2759"/>
<dbReference type="AlphaFoldDB" id="A0A4Q1BTM3"/>
<evidence type="ECO:0000256" key="7">
    <source>
        <dbReference type="ARBA" id="ARBA00023136"/>
    </source>
</evidence>
<evidence type="ECO:0000256" key="1">
    <source>
        <dbReference type="ARBA" id="ARBA00004651"/>
    </source>
</evidence>
<dbReference type="VEuPathDB" id="FungiDB:TREMEDRAFT_62737"/>
<dbReference type="InterPro" id="IPR044669">
    <property type="entry name" value="YneE/VCCN1/2-like"/>
</dbReference>
<keyword evidence="2" id="KW-0813">Transport</keyword>
<dbReference type="InParanoid" id="A0A4Q1BTM3"/>
<dbReference type="GO" id="GO:0005886">
    <property type="term" value="C:plasma membrane"/>
    <property type="evidence" value="ECO:0007669"/>
    <property type="project" value="UniProtKB-SubCell"/>
</dbReference>
<keyword evidence="6" id="KW-0406">Ion transport</keyword>
<evidence type="ECO:0000256" key="2">
    <source>
        <dbReference type="ARBA" id="ARBA00022448"/>
    </source>
</evidence>
<reference evidence="9 10" key="1">
    <citation type="submission" date="2016-06" db="EMBL/GenBank/DDBJ databases">
        <title>Evolution of pathogenesis and genome organization in the Tremellales.</title>
        <authorList>
            <person name="Cuomo C."/>
            <person name="Litvintseva A."/>
            <person name="Heitman J."/>
            <person name="Chen Y."/>
            <person name="Sun S."/>
            <person name="Springer D."/>
            <person name="Dromer F."/>
            <person name="Young S."/>
            <person name="Zeng Q."/>
            <person name="Chapman S."/>
            <person name="Gujja S."/>
            <person name="Saif S."/>
            <person name="Birren B."/>
        </authorList>
    </citation>
    <scope>NUCLEOTIDE SEQUENCE [LARGE SCALE GENOMIC DNA]</scope>
    <source>
        <strain evidence="9 10">ATCC 28783</strain>
    </source>
</reference>
<accession>A0A4Q1BTM3</accession>
<proteinExistence type="predicted"/>
<comment type="subcellular location">
    <subcellularLocation>
        <location evidence="1">Cell membrane</location>
        <topology evidence="1">Multi-pass membrane protein</topology>
    </subcellularLocation>
</comment>
<keyword evidence="4 8" id="KW-0812">Transmembrane</keyword>
<keyword evidence="5 8" id="KW-1133">Transmembrane helix</keyword>
<sequence length="380" mass="43259">MHVHRETFERTAWYLIGPRGVSYWRFLIGVTIQMTFTTLITLANQKEWIHAKMSPELIPVLGTIVALALGFKVASSSADWSEARCIWSRISASSRSLGCLFWNHVRCPKEEQTQSKLDELVTRKINLLRFLDLFAIGIKCAFGGELDPAHQKDYDDLFKILEVGHGLLVRQIPPSSRSEGFRTKLSQLLGLSAIVHNRVVDFTASRSILFTLSQCMADMIDDRQVDYVIQSRIFTQLANLEQGMADMSRLSNGPLPPIYRFQLQVAVWTFLFLLPFQVIDELGWYTVPVMFLAVVTYEGFLEVGLQIEDPFVQFDDLHVQEMTETLRKDLHHICKTSSEPLVQTIGLRVDLSPRRARTSLPVTPITPMSGRNFPRAGTWV</sequence>
<name>A0A4Q1BTM3_TREME</name>
<evidence type="ECO:0000313" key="10">
    <source>
        <dbReference type="Proteomes" id="UP000289152"/>
    </source>
</evidence>
<evidence type="ECO:0000256" key="6">
    <source>
        <dbReference type="ARBA" id="ARBA00023065"/>
    </source>
</evidence>
<evidence type="ECO:0000256" key="3">
    <source>
        <dbReference type="ARBA" id="ARBA00022475"/>
    </source>
</evidence>
<dbReference type="PANTHER" id="PTHR33281">
    <property type="entry name" value="UPF0187 PROTEIN YNEE"/>
    <property type="match status" value="1"/>
</dbReference>
<dbReference type="Pfam" id="PF25539">
    <property type="entry name" value="Bestrophin_2"/>
    <property type="match status" value="1"/>
</dbReference>
<dbReference type="PANTHER" id="PTHR33281:SF19">
    <property type="entry name" value="VOLTAGE-DEPENDENT ANION CHANNEL-FORMING PROTEIN YNEE"/>
    <property type="match status" value="1"/>
</dbReference>
<protein>
    <submittedName>
        <fullName evidence="9">Uncharacterized protein</fullName>
    </submittedName>
</protein>
<dbReference type="EMBL" id="SDIL01000009">
    <property type="protein sequence ID" value="RXK41348.1"/>
    <property type="molecule type" value="Genomic_DNA"/>
</dbReference>
<gene>
    <name evidence="9" type="ORF">M231_01253</name>
</gene>
<evidence type="ECO:0000256" key="8">
    <source>
        <dbReference type="SAM" id="Phobius"/>
    </source>
</evidence>
<evidence type="ECO:0000256" key="4">
    <source>
        <dbReference type="ARBA" id="ARBA00022692"/>
    </source>
</evidence>
<comment type="caution">
    <text evidence="9">The sequence shown here is derived from an EMBL/GenBank/DDBJ whole genome shotgun (WGS) entry which is preliminary data.</text>
</comment>
<feature type="transmembrane region" description="Helical" evidence="8">
    <location>
        <begin position="23"/>
        <end position="43"/>
    </location>
</feature>